<proteinExistence type="predicted"/>
<sequence length="329" mass="33928">MSRKTDRVAAELRRRDRGRAYAKAVIGGLALGALAASTVPAAYALWAMDDSVGIPAFNLGRVAFAAAPTDGSTGLVYSKDGASVELTLPGAKVAEVLGQTGPDAAPIIWTFDATGWADGITGLVYDVSVTSQVAGDGSVHDLSTGVGEENTLLKYSTLKVYPADAGGGCADVPATPEAAEGELRKNVVVFEAQEHELQAPGAGTSGGSSQTWCAAMSFINAPDGSYVNDAYAQGTAEDGKAYGALDTWNTSVSFPPSLPLLGTYLNEAEATGVAEDQTRPRDVDVWSAALYPDPSNEPDITIVLDPAVTNLNAAVPQPSDHFATTTSNE</sequence>
<name>A0A4Y5YLH2_9MICO</name>
<gene>
    <name evidence="2" type="ORF">FIV50_00740</name>
</gene>
<evidence type="ECO:0000256" key="1">
    <source>
        <dbReference type="SAM" id="Phobius"/>
    </source>
</evidence>
<accession>A0A4Y5YLH2</accession>
<dbReference type="RefSeq" id="WP_140035755.1">
    <property type="nucleotide sequence ID" value="NZ_CP041040.1"/>
</dbReference>
<evidence type="ECO:0000313" key="3">
    <source>
        <dbReference type="Proteomes" id="UP000316125"/>
    </source>
</evidence>
<dbReference type="AlphaFoldDB" id="A0A4Y5YLH2"/>
<dbReference type="EMBL" id="CP041040">
    <property type="protein sequence ID" value="QDE33458.1"/>
    <property type="molecule type" value="Genomic_DNA"/>
</dbReference>
<keyword evidence="1" id="KW-0812">Transmembrane</keyword>
<keyword evidence="1" id="KW-1133">Transmembrane helix</keyword>
<keyword evidence="1" id="KW-0472">Membrane</keyword>
<feature type="transmembrane region" description="Helical" evidence="1">
    <location>
        <begin position="21"/>
        <end position="46"/>
    </location>
</feature>
<dbReference type="OrthoDB" id="5047062at2"/>
<organism evidence="2 3">
    <name type="scientific">Microbacterium foliorum</name>
    <dbReference type="NCBI Taxonomy" id="104336"/>
    <lineage>
        <taxon>Bacteria</taxon>
        <taxon>Bacillati</taxon>
        <taxon>Actinomycetota</taxon>
        <taxon>Actinomycetes</taxon>
        <taxon>Micrococcales</taxon>
        <taxon>Microbacteriaceae</taxon>
        <taxon>Microbacterium</taxon>
    </lineage>
</organism>
<evidence type="ECO:0000313" key="2">
    <source>
        <dbReference type="EMBL" id="QDE33458.1"/>
    </source>
</evidence>
<reference evidence="2 3" key="1">
    <citation type="submission" date="2019-06" db="EMBL/GenBank/DDBJ databases">
        <title>Complete genome of Microbacterium foliorum M2.</title>
        <authorList>
            <person name="Cao G."/>
        </authorList>
    </citation>
    <scope>NUCLEOTIDE SEQUENCE [LARGE SCALE GENOMIC DNA]</scope>
    <source>
        <strain evidence="2 3">M2</strain>
    </source>
</reference>
<protein>
    <submittedName>
        <fullName evidence="2">Uncharacterized protein</fullName>
    </submittedName>
</protein>
<dbReference type="Proteomes" id="UP000316125">
    <property type="component" value="Chromosome"/>
</dbReference>